<dbReference type="InterPro" id="IPR011335">
    <property type="entry name" value="Restrct_endonuc-II-like"/>
</dbReference>
<evidence type="ECO:0000256" key="6">
    <source>
        <dbReference type="ARBA" id="ARBA00029466"/>
    </source>
</evidence>
<keyword evidence="1" id="KW-0540">Nuclease</keyword>
<evidence type="ECO:0000256" key="1">
    <source>
        <dbReference type="ARBA" id="ARBA00022722"/>
    </source>
</evidence>
<dbReference type="Gene3D" id="3.40.960.10">
    <property type="entry name" value="VSR Endonuclease"/>
    <property type="match status" value="1"/>
</dbReference>
<name>A0A420F4W6_9ACTN</name>
<evidence type="ECO:0000313" key="8">
    <source>
        <dbReference type="Proteomes" id="UP000285744"/>
    </source>
</evidence>
<sequence length="164" mass="18593">MVCVVTAQDEGPIVVGPPPAASSAGRRRAMQLQRSRDTSPEMALRKALHRRGLRYRVHQRPLAEVRRTVDVVFRPVKVAVEVRGCFWHACPEHGARPRSNAEWWEAKLSRTQQRDRETASRLDMAGWKLVVVWEHESAEAAADLIASLVRQRRVGMLGQRSAEK</sequence>
<dbReference type="SUPFAM" id="SSF52980">
    <property type="entry name" value="Restriction endonuclease-like"/>
    <property type="match status" value="1"/>
</dbReference>
<evidence type="ECO:0000313" key="7">
    <source>
        <dbReference type="EMBL" id="RKF27964.1"/>
    </source>
</evidence>
<dbReference type="Proteomes" id="UP000285744">
    <property type="component" value="Unassembled WGS sequence"/>
</dbReference>
<keyword evidence="5" id="KW-0234">DNA repair</keyword>
<dbReference type="AlphaFoldDB" id="A0A420F4W6"/>
<dbReference type="EMBL" id="RAQQ01000004">
    <property type="protein sequence ID" value="RKF27964.1"/>
    <property type="molecule type" value="Genomic_DNA"/>
</dbReference>
<comment type="similarity">
    <text evidence="6">Belongs to the Vsr family.</text>
</comment>
<gene>
    <name evidence="7" type="ORF">D7I43_06305</name>
</gene>
<dbReference type="GO" id="GO:0016787">
    <property type="term" value="F:hydrolase activity"/>
    <property type="evidence" value="ECO:0007669"/>
    <property type="project" value="UniProtKB-KW"/>
</dbReference>
<protein>
    <submittedName>
        <fullName evidence="7">Very short patch repair endonuclease</fullName>
    </submittedName>
</protein>
<keyword evidence="4" id="KW-0378">Hydrolase</keyword>
<dbReference type="Pfam" id="PF03852">
    <property type="entry name" value="Vsr"/>
    <property type="match status" value="1"/>
</dbReference>
<reference evidence="7 8" key="1">
    <citation type="journal article" date="2018" name="Int. J. Syst. Evol. Microbiol.">
        <title>Micromonospora globbae sp. nov., an endophytic actinomycete isolated from roots of Globba winitii C. H. Wright.</title>
        <authorList>
            <person name="Kuncharoen N."/>
            <person name="Pittayakhajonwut P."/>
            <person name="Tanasupawat S."/>
        </authorList>
    </citation>
    <scope>NUCLEOTIDE SEQUENCE [LARGE SCALE GENOMIC DNA]</scope>
    <source>
        <strain evidence="7 8">WPS1-2</strain>
    </source>
</reference>
<evidence type="ECO:0000256" key="3">
    <source>
        <dbReference type="ARBA" id="ARBA00022763"/>
    </source>
</evidence>
<dbReference type="CDD" id="cd00221">
    <property type="entry name" value="Vsr"/>
    <property type="match status" value="1"/>
</dbReference>
<evidence type="ECO:0000256" key="5">
    <source>
        <dbReference type="ARBA" id="ARBA00023204"/>
    </source>
</evidence>
<dbReference type="GO" id="GO:0004519">
    <property type="term" value="F:endonuclease activity"/>
    <property type="evidence" value="ECO:0007669"/>
    <property type="project" value="UniProtKB-KW"/>
</dbReference>
<organism evidence="7 8">
    <name type="scientific">Micromonospora globbae</name>
    <dbReference type="NCBI Taxonomy" id="1894969"/>
    <lineage>
        <taxon>Bacteria</taxon>
        <taxon>Bacillati</taxon>
        <taxon>Actinomycetota</taxon>
        <taxon>Actinomycetes</taxon>
        <taxon>Micromonosporales</taxon>
        <taxon>Micromonosporaceae</taxon>
        <taxon>Micromonospora</taxon>
    </lineage>
</organism>
<evidence type="ECO:0000256" key="4">
    <source>
        <dbReference type="ARBA" id="ARBA00022801"/>
    </source>
</evidence>
<keyword evidence="3" id="KW-0227">DNA damage</keyword>
<comment type="caution">
    <text evidence="7">The sequence shown here is derived from an EMBL/GenBank/DDBJ whole genome shotgun (WGS) entry which is preliminary data.</text>
</comment>
<dbReference type="GO" id="GO:0006298">
    <property type="term" value="P:mismatch repair"/>
    <property type="evidence" value="ECO:0007669"/>
    <property type="project" value="InterPro"/>
</dbReference>
<dbReference type="OrthoDB" id="9801520at2"/>
<dbReference type="RefSeq" id="WP_120327454.1">
    <property type="nucleotide sequence ID" value="NZ_RAQQ01000004.1"/>
</dbReference>
<dbReference type="InterPro" id="IPR004603">
    <property type="entry name" value="DNA_mismatch_endonuc_vsr"/>
</dbReference>
<keyword evidence="2 7" id="KW-0255">Endonuclease</keyword>
<evidence type="ECO:0000256" key="2">
    <source>
        <dbReference type="ARBA" id="ARBA00022759"/>
    </source>
</evidence>
<accession>A0A420F4W6</accession>
<proteinExistence type="inferred from homology"/>
<dbReference type="NCBIfam" id="TIGR00632">
    <property type="entry name" value="vsr"/>
    <property type="match status" value="1"/>
</dbReference>